<keyword evidence="2" id="KW-1133">Transmembrane helix</keyword>
<feature type="compositionally biased region" description="Basic and acidic residues" evidence="1">
    <location>
        <begin position="1028"/>
        <end position="1048"/>
    </location>
</feature>
<feature type="transmembrane region" description="Helical" evidence="2">
    <location>
        <begin position="1111"/>
        <end position="1132"/>
    </location>
</feature>
<sequence length="1348" mass="151409">MTKMDEDKKKKKKMKVNGDGKKRDKEKNDTEVSFSLRDIQNTFPKESEEETMVLAHIEEINPVYDNGNDSDNDVYGKTATSSSVLPDDFVHSMQESKRNQMMMKEKMEAETKKPKSSQTDVTSSFIDKGEFTDDDDDDDDKMEEDNHGEKVDVEMGSRRFKRGQQPKLKSTTEEELYRYTSLIVSTRNSPDTRNESHTSKGGSGDDSNNDDNNNDEEENNDHVDGEEEEEEQESLTKSEKFAIFVGGRGNDGNGDGDRDQDGHGLRGNGFQSSIRQSFGEALHLVKFNSADTFKFIKNGLCYLIIPGFILAIYLYYGFFGSTWGGTYPPCFKSDTNLLNSAATQLASLTGTGTSDDDTSPNTIVYVDGNLTSLDTSSESDSPSMSPTTHPESAFETNYKCSGGTYSWWVLFGMRQFITYSLAAGLQFLLIAYYQNQRSRFILFGPAGRLFVLQAKGMALTLIFWGILDLILLYGNRPFVKHWLYFTQFDMFNNEKNSSGSPRSFIASADNLKILLYMISVGIAIALKRFTTAMQFAKASYSRYANQLSHVLKHISLIYKVARGSTQDQNDSFVYKGTDEKSFNIAVNKSIIDSMKNNDDIDSTKDSSLHHKDTGLGSILDSIEEWEEIELTTKKNEIEVSLSALVQYNCSIKILDSFYLFSYPFGYCFDRCSVLKNSQRLYLELTIESSDNAPLHFRTLALASMNKAGKLDEQELKDLIYVFRPNRDGTISMIDFCKSIDTVYKEIRKLRASIANESRMNVGAETGINCIFYAIMVLSGLFLVFDRTVGHDDVEEILAIFVALFTVAIPFAFCFGRAAGDFVIGIKFILVQRPYDIGDRIAITGASESISGTGRPQWLVTDVSLHHTTLVYDESQETATVANGAMAGMKILNGARSQNAQVSFTLLVDINSVIDQRIKTFKDELFKYVKSKPRQWLKPVAFRMNTHEADGSGCLEYEFTLQHRESWQQIGAIKDSKSDIRKFCFDLKQSLGMNGSIEIPSSPADNGSDDDGSCDDDNNEYASASLCGRDSREEAENKSEMTKMDKDKKKMKVDGDGLLIENGTDSPRFHGSAEHRHETKADWKSSVSLQCVCKHTQCMHKLTAAYLEARQFWFFAIPQVLLSMHGAILAFLTASDLFNDVTNKFMAVITGSIVLGSVFIQTVDGSCKYGTRASMHRGTATDLRDLSSDLKLKAVGEIDIANRKNDNKNKNKNISNNSPSIIEDTEVNQGDKTNKANISESIGLLARYRQSSQGCKSFVELSISEAFELLDTELMLTLNKNSMRHFEDVGGSDWFSNMYLGACDRLCAEITSYRWWPLFAPNSNRVVSNTMKKIKRDWQEGEELWLKEI</sequence>
<feature type="region of interest" description="Disordered" evidence="1">
    <location>
        <begin position="1205"/>
        <end position="1227"/>
    </location>
</feature>
<dbReference type="OrthoDB" id="46323at2759"/>
<evidence type="ECO:0000256" key="1">
    <source>
        <dbReference type="SAM" id="MobiDB-lite"/>
    </source>
</evidence>
<feature type="compositionally biased region" description="Basic and acidic residues" evidence="1">
    <location>
        <begin position="255"/>
        <end position="264"/>
    </location>
</feature>
<dbReference type="Proteomes" id="UP000095751">
    <property type="component" value="Unassembled WGS sequence"/>
</dbReference>
<feature type="compositionally biased region" description="Polar residues" evidence="1">
    <location>
        <begin position="116"/>
        <end position="125"/>
    </location>
</feature>
<evidence type="ECO:0000313" key="3">
    <source>
        <dbReference type="EMBL" id="OEU23351.1"/>
    </source>
</evidence>
<dbReference type="GO" id="GO:0005262">
    <property type="term" value="F:calcium channel activity"/>
    <property type="evidence" value="ECO:0007669"/>
    <property type="project" value="TreeGrafter"/>
</dbReference>
<evidence type="ECO:0000256" key="2">
    <source>
        <dbReference type="SAM" id="Phobius"/>
    </source>
</evidence>
<feature type="compositionally biased region" description="Basic and acidic residues" evidence="1">
    <location>
        <begin position="88"/>
        <end position="113"/>
    </location>
</feature>
<protein>
    <recommendedName>
        <fullName evidence="5">EF-hand domain-containing protein</fullName>
    </recommendedName>
</protein>
<feature type="region of interest" description="Disordered" evidence="1">
    <location>
        <begin position="1"/>
        <end position="33"/>
    </location>
</feature>
<reference evidence="3 4" key="1">
    <citation type="submission" date="2016-09" db="EMBL/GenBank/DDBJ databases">
        <title>Extensive genetic diversity and differential bi-allelic expression allows diatom success in the polar Southern Ocean.</title>
        <authorList>
            <consortium name="DOE Joint Genome Institute"/>
            <person name="Mock T."/>
            <person name="Otillar R.P."/>
            <person name="Strauss J."/>
            <person name="Dupont C."/>
            <person name="Frickenhaus S."/>
            <person name="Maumus F."/>
            <person name="Mcmullan M."/>
            <person name="Sanges R."/>
            <person name="Schmutz J."/>
            <person name="Toseland A."/>
            <person name="Valas R."/>
            <person name="Veluchamy A."/>
            <person name="Ward B.J."/>
            <person name="Allen A."/>
            <person name="Barry K."/>
            <person name="Falciatore A."/>
            <person name="Ferrante M."/>
            <person name="Fortunato A.E."/>
            <person name="Gloeckner G."/>
            <person name="Gruber A."/>
            <person name="Hipkin R."/>
            <person name="Janech M."/>
            <person name="Kroth P."/>
            <person name="Leese F."/>
            <person name="Lindquist E."/>
            <person name="Lyon B.R."/>
            <person name="Martin J."/>
            <person name="Mayer C."/>
            <person name="Parker M."/>
            <person name="Quesneville H."/>
            <person name="Raymond J."/>
            <person name="Uhlig C."/>
            <person name="Valentin K.U."/>
            <person name="Worden A.Z."/>
            <person name="Armbrust E.V."/>
            <person name="Bowler C."/>
            <person name="Green B."/>
            <person name="Moulton V."/>
            <person name="Van Oosterhout C."/>
            <person name="Grigoriev I."/>
        </authorList>
    </citation>
    <scope>NUCLEOTIDE SEQUENCE [LARGE SCALE GENOMIC DNA]</scope>
    <source>
        <strain evidence="3 4">CCMP1102</strain>
    </source>
</reference>
<feature type="transmembrane region" description="Helical" evidence="2">
    <location>
        <begin position="454"/>
        <end position="474"/>
    </location>
</feature>
<evidence type="ECO:0008006" key="5">
    <source>
        <dbReference type="Google" id="ProtNLM"/>
    </source>
</evidence>
<dbReference type="KEGG" id="fcy:FRACYDRAFT_233523"/>
<feature type="transmembrane region" description="Helical" evidence="2">
    <location>
        <begin position="796"/>
        <end position="818"/>
    </location>
</feature>
<feature type="transmembrane region" description="Helical" evidence="2">
    <location>
        <begin position="300"/>
        <end position="319"/>
    </location>
</feature>
<evidence type="ECO:0000313" key="4">
    <source>
        <dbReference type="Proteomes" id="UP000095751"/>
    </source>
</evidence>
<feature type="compositionally biased region" description="Acidic residues" evidence="1">
    <location>
        <begin position="1006"/>
        <end position="1018"/>
    </location>
</feature>
<feature type="compositionally biased region" description="Acidic residues" evidence="1">
    <location>
        <begin position="207"/>
        <end position="233"/>
    </location>
</feature>
<gene>
    <name evidence="3" type="ORF">FRACYDRAFT_233523</name>
</gene>
<keyword evidence="2" id="KW-0472">Membrane</keyword>
<dbReference type="InParanoid" id="A0A1E7FYW8"/>
<dbReference type="PANTHER" id="PTHR31323">
    <property type="entry name" value="MECHANOSENSITIVE ION CHANNEL PROTEIN MSY2"/>
    <property type="match status" value="1"/>
</dbReference>
<dbReference type="GO" id="GO:0006874">
    <property type="term" value="P:intracellular calcium ion homeostasis"/>
    <property type="evidence" value="ECO:0007669"/>
    <property type="project" value="TreeGrafter"/>
</dbReference>
<proteinExistence type="predicted"/>
<dbReference type="PANTHER" id="PTHR31323:SF1">
    <property type="entry name" value="MECHANOSENSITIVE ION CHANNEL PROTEIN"/>
    <property type="match status" value="1"/>
</dbReference>
<dbReference type="EMBL" id="KV784353">
    <property type="protein sequence ID" value="OEU23351.1"/>
    <property type="molecule type" value="Genomic_DNA"/>
</dbReference>
<feature type="compositionally biased region" description="Acidic residues" evidence="1">
    <location>
        <begin position="132"/>
        <end position="143"/>
    </location>
</feature>
<feature type="transmembrane region" description="Helical" evidence="2">
    <location>
        <begin position="513"/>
        <end position="530"/>
    </location>
</feature>
<accession>A0A1E7FYW8</accession>
<feature type="compositionally biased region" description="Basic and acidic residues" evidence="1">
    <location>
        <begin position="16"/>
        <end position="30"/>
    </location>
</feature>
<feature type="transmembrane region" description="Helical" evidence="2">
    <location>
        <begin position="416"/>
        <end position="433"/>
    </location>
</feature>
<feature type="compositionally biased region" description="Low complexity" evidence="1">
    <location>
        <begin position="1211"/>
        <end position="1221"/>
    </location>
</feature>
<keyword evidence="4" id="KW-1185">Reference proteome</keyword>
<feature type="compositionally biased region" description="Basic and acidic residues" evidence="1">
    <location>
        <begin position="144"/>
        <end position="157"/>
    </location>
</feature>
<feature type="region of interest" description="Disordered" evidence="1">
    <location>
        <begin position="994"/>
        <end position="1048"/>
    </location>
</feature>
<name>A0A1E7FYW8_9STRA</name>
<feature type="transmembrane region" description="Helical" evidence="2">
    <location>
        <begin position="765"/>
        <end position="784"/>
    </location>
</feature>
<feature type="region of interest" description="Disordered" evidence="1">
    <location>
        <begin position="62"/>
        <end position="270"/>
    </location>
</feature>
<organism evidence="3 4">
    <name type="scientific">Fragilariopsis cylindrus CCMP1102</name>
    <dbReference type="NCBI Taxonomy" id="635003"/>
    <lineage>
        <taxon>Eukaryota</taxon>
        <taxon>Sar</taxon>
        <taxon>Stramenopiles</taxon>
        <taxon>Ochrophyta</taxon>
        <taxon>Bacillariophyta</taxon>
        <taxon>Bacillariophyceae</taxon>
        <taxon>Bacillariophycidae</taxon>
        <taxon>Bacillariales</taxon>
        <taxon>Bacillariaceae</taxon>
        <taxon>Fragilariopsis</taxon>
    </lineage>
</organism>
<feature type="transmembrane region" description="Helical" evidence="2">
    <location>
        <begin position="1144"/>
        <end position="1166"/>
    </location>
</feature>
<keyword evidence="2" id="KW-0812">Transmembrane</keyword>